<feature type="domain" description="SusD-like N-terminal" evidence="7">
    <location>
        <begin position="73"/>
        <end position="232"/>
    </location>
</feature>
<evidence type="ECO:0000313" key="8">
    <source>
        <dbReference type="EMBL" id="KXA37150.1"/>
    </source>
</evidence>
<keyword evidence="4" id="KW-0472">Membrane</keyword>
<evidence type="ECO:0000256" key="4">
    <source>
        <dbReference type="ARBA" id="ARBA00023136"/>
    </source>
</evidence>
<comment type="caution">
    <text evidence="8">The sequence shown here is derived from an EMBL/GenBank/DDBJ whole genome shotgun (WGS) entry which is preliminary data.</text>
</comment>
<accession>A0A133Q2Q5</accession>
<dbReference type="Pfam" id="PF14322">
    <property type="entry name" value="SusD-like_3"/>
    <property type="match status" value="1"/>
</dbReference>
<comment type="subcellular location">
    <subcellularLocation>
        <location evidence="1">Cell outer membrane</location>
    </subcellularLocation>
</comment>
<dbReference type="GO" id="GO:0009279">
    <property type="term" value="C:cell outer membrane"/>
    <property type="evidence" value="ECO:0007669"/>
    <property type="project" value="UniProtKB-SubCell"/>
</dbReference>
<evidence type="ECO:0000259" key="7">
    <source>
        <dbReference type="Pfam" id="PF14322"/>
    </source>
</evidence>
<dbReference type="Proteomes" id="UP000070533">
    <property type="component" value="Unassembled WGS sequence"/>
</dbReference>
<protein>
    <submittedName>
        <fullName evidence="8">SusD family protein</fullName>
    </submittedName>
</protein>
<dbReference type="Gene3D" id="1.25.40.390">
    <property type="match status" value="1"/>
</dbReference>
<name>A0A133Q2Q5_9BACT</name>
<evidence type="ECO:0000256" key="3">
    <source>
        <dbReference type="ARBA" id="ARBA00022729"/>
    </source>
</evidence>
<proteinExistence type="inferred from homology"/>
<evidence type="ECO:0000256" key="5">
    <source>
        <dbReference type="ARBA" id="ARBA00023237"/>
    </source>
</evidence>
<dbReference type="AlphaFoldDB" id="A0A133Q2Q5"/>
<dbReference type="PATRIC" id="fig|28128.5.peg.1823"/>
<organism evidence="8 9">
    <name type="scientific">Prevotella corporis</name>
    <dbReference type="NCBI Taxonomy" id="28128"/>
    <lineage>
        <taxon>Bacteria</taxon>
        <taxon>Pseudomonadati</taxon>
        <taxon>Bacteroidota</taxon>
        <taxon>Bacteroidia</taxon>
        <taxon>Bacteroidales</taxon>
        <taxon>Prevotellaceae</taxon>
        <taxon>Prevotella</taxon>
    </lineage>
</organism>
<keyword evidence="9" id="KW-1185">Reference proteome</keyword>
<dbReference type="OrthoDB" id="1100079at2"/>
<dbReference type="PROSITE" id="PS51257">
    <property type="entry name" value="PROKAR_LIPOPROTEIN"/>
    <property type="match status" value="1"/>
</dbReference>
<gene>
    <name evidence="8" type="ORF">HMPREF3226_01775</name>
</gene>
<dbReference type="InterPro" id="IPR012944">
    <property type="entry name" value="SusD_RagB_dom"/>
</dbReference>
<comment type="similarity">
    <text evidence="2">Belongs to the SusD family.</text>
</comment>
<reference evidence="9" key="1">
    <citation type="submission" date="2016-01" db="EMBL/GenBank/DDBJ databases">
        <authorList>
            <person name="Mitreva M."/>
            <person name="Pepin K.H."/>
            <person name="Mihindukulasuriya K.A."/>
            <person name="Fulton R."/>
            <person name="Fronick C."/>
            <person name="O'Laughlin M."/>
            <person name="Miner T."/>
            <person name="Herter B."/>
            <person name="Rosa B.A."/>
            <person name="Cordes M."/>
            <person name="Tomlinson C."/>
            <person name="Wollam A."/>
            <person name="Palsikar V.B."/>
            <person name="Mardis E.R."/>
            <person name="Wilson R.K."/>
        </authorList>
    </citation>
    <scope>NUCLEOTIDE SEQUENCE [LARGE SCALE GENOMIC DNA]</scope>
    <source>
        <strain evidence="9">MJR7716</strain>
    </source>
</reference>
<evidence type="ECO:0000256" key="1">
    <source>
        <dbReference type="ARBA" id="ARBA00004442"/>
    </source>
</evidence>
<keyword evidence="5" id="KW-0998">Cell outer membrane</keyword>
<evidence type="ECO:0000259" key="6">
    <source>
        <dbReference type="Pfam" id="PF07980"/>
    </source>
</evidence>
<evidence type="ECO:0000313" key="9">
    <source>
        <dbReference type="Proteomes" id="UP000070533"/>
    </source>
</evidence>
<sequence length="507" mass="58291">MKNYIKVAAALAFTFGLTGCDLDPVVTDNVTQERHDELIGNPETQPKVAKAALAKVYSIFQDFYDSHDDFGLKAFHIATDLMCEDVAYQNWNWFQFDYQIDNRMENYRRTRSTWGQFYDVIAKVNLHLETYFAQESDDPEVMASKGEALALRGISYFHLVNFYQHTYKGHEDALGVPLALKSTDENLPRATVKEVYAQIIEDLKYAVDHCHNTGVRTDVDRAVAAAYLAKAYAQMEDWANVKTYAVIAQEGGTDKVSEPARGWDIGQPDILWGYDINSQNSTLWASYWSHMDHFLSRGYAAGGKTKLIYNYLYNQIPKSDSRRKLWIDKDSLPEVAMQMLAQTHNSGMKKLDDLDNFEQVKFIAGEAGMEQDYCFIRVQDPILLEIEALVELGELGDAQTKLTAFASKRDPKFKAPTTQDELRKEVRFQRRIELWGEGTNWFDMKRWKETIDRTKGYTIKDKNGKDIQVVSNHKESARKVMRTDDKNFLHKLPIKEINANKNLVQNP</sequence>
<dbReference type="InterPro" id="IPR033985">
    <property type="entry name" value="SusD-like_N"/>
</dbReference>
<dbReference type="SUPFAM" id="SSF48452">
    <property type="entry name" value="TPR-like"/>
    <property type="match status" value="1"/>
</dbReference>
<dbReference type="RefSeq" id="WP_025876736.1">
    <property type="nucleotide sequence ID" value="NZ_BAAAXP010000081.1"/>
</dbReference>
<dbReference type="InterPro" id="IPR011990">
    <property type="entry name" value="TPR-like_helical_dom_sf"/>
</dbReference>
<dbReference type="EMBL" id="LRQG01000146">
    <property type="protein sequence ID" value="KXA37150.1"/>
    <property type="molecule type" value="Genomic_DNA"/>
</dbReference>
<dbReference type="Pfam" id="PF07980">
    <property type="entry name" value="SusD_RagB"/>
    <property type="match status" value="1"/>
</dbReference>
<keyword evidence="3" id="KW-0732">Signal</keyword>
<dbReference type="eggNOG" id="COG2913">
    <property type="taxonomic scope" value="Bacteria"/>
</dbReference>
<dbReference type="STRING" id="28128.HMPREF3226_01775"/>
<evidence type="ECO:0000256" key="2">
    <source>
        <dbReference type="ARBA" id="ARBA00006275"/>
    </source>
</evidence>
<feature type="domain" description="RagB/SusD" evidence="6">
    <location>
        <begin position="364"/>
        <end position="507"/>
    </location>
</feature>